<feature type="domain" description="Fe2OG dioxygenase" evidence="10">
    <location>
        <begin position="235"/>
        <end position="389"/>
    </location>
</feature>
<dbReference type="Pfam" id="PF13532">
    <property type="entry name" value="2OG-FeII_Oxy_2"/>
    <property type="match status" value="1"/>
</dbReference>
<sequence>MGTSLRLDAHAAPPIGIRHEYKKYQKLRPRDFNEDLDIIDFRRGLTRSQDADIVQIGAVSAERIAAVCRSFHQTDKQHIPITENTVSPNSIPIYQHRDLPGLHVLPALLPPKTQLYLLSRLLHHELSNPEHNTNIHAHYQVPYFLDAPFPTSEAQNAYNITSFFSRSPSSSNLFSPKDSATHRPLSISQFLQRKLRWMTLGGQYDWTKKEYPLGPPPPFPVDIAELLHGLFPEIKPQAAIVNLYSPGDTLSMHRDVSEECDKGLISVSLGCDCIFMVGLEENKEDQIDDEDIRQQFSGGGRHDKNARVLALRLRSGDVVCMSGKSRFAWHGVPRIIPGTCPEWMQEWPARSLPEKEVGVNGSYGSSGEFEAWRGWMASKRINLNVRQMWE</sequence>
<evidence type="ECO:0000256" key="8">
    <source>
        <dbReference type="ARBA" id="ARBA00047565"/>
    </source>
</evidence>
<dbReference type="GO" id="GO:1990931">
    <property type="term" value="F:mRNA N6-methyladenosine dioxygenase activity"/>
    <property type="evidence" value="ECO:0007669"/>
    <property type="project" value="UniProtKB-EC"/>
</dbReference>
<proteinExistence type="inferred from homology"/>
<organism evidence="11 12">
    <name type="scientific">Glutinoglossum americanum</name>
    <dbReference type="NCBI Taxonomy" id="1670608"/>
    <lineage>
        <taxon>Eukaryota</taxon>
        <taxon>Fungi</taxon>
        <taxon>Dikarya</taxon>
        <taxon>Ascomycota</taxon>
        <taxon>Pezizomycotina</taxon>
        <taxon>Geoglossomycetes</taxon>
        <taxon>Geoglossales</taxon>
        <taxon>Geoglossaceae</taxon>
        <taxon>Glutinoglossum</taxon>
    </lineage>
</organism>
<dbReference type="GO" id="GO:0005737">
    <property type="term" value="C:cytoplasm"/>
    <property type="evidence" value="ECO:0007669"/>
    <property type="project" value="TreeGrafter"/>
</dbReference>
<dbReference type="Proteomes" id="UP000698800">
    <property type="component" value="Unassembled WGS sequence"/>
</dbReference>
<dbReference type="Gene3D" id="2.60.120.590">
    <property type="entry name" value="Alpha-ketoglutarate-dependent dioxygenase AlkB-like"/>
    <property type="match status" value="1"/>
</dbReference>
<keyword evidence="3 9" id="KW-0479">Metal-binding</keyword>
<feature type="binding site" evidence="9">
    <location>
        <position position="253"/>
    </location>
    <ligand>
        <name>Fe cation</name>
        <dbReference type="ChEBI" id="CHEBI:24875"/>
        <note>catalytic</note>
    </ligand>
</feature>
<feature type="binding site" evidence="9">
    <location>
        <position position="330"/>
    </location>
    <ligand>
        <name>Fe cation</name>
        <dbReference type="ChEBI" id="CHEBI:24875"/>
        <note>catalytic</note>
    </ligand>
</feature>
<keyword evidence="12" id="KW-1185">Reference proteome</keyword>
<dbReference type="PROSITE" id="PS51471">
    <property type="entry name" value="FE2OG_OXY"/>
    <property type="match status" value="1"/>
</dbReference>
<keyword evidence="4" id="KW-0223">Dioxygenase</keyword>
<evidence type="ECO:0000256" key="5">
    <source>
        <dbReference type="ARBA" id="ARBA00023002"/>
    </source>
</evidence>
<keyword evidence="5" id="KW-0560">Oxidoreductase</keyword>
<dbReference type="OrthoDB" id="6614653at2759"/>
<evidence type="ECO:0000313" key="11">
    <source>
        <dbReference type="EMBL" id="KAH0545264.1"/>
    </source>
</evidence>
<keyword evidence="7" id="KW-0843">Virulence</keyword>
<dbReference type="InterPro" id="IPR037151">
    <property type="entry name" value="AlkB-like_sf"/>
</dbReference>
<dbReference type="SUPFAM" id="SSF51197">
    <property type="entry name" value="Clavaminate synthase-like"/>
    <property type="match status" value="1"/>
</dbReference>
<name>A0A9P8L5Y4_9PEZI</name>
<evidence type="ECO:0000259" key="10">
    <source>
        <dbReference type="PROSITE" id="PS51471"/>
    </source>
</evidence>
<dbReference type="EC" id="1.14.11.53" evidence="2"/>
<keyword evidence="6 9" id="KW-0408">Iron</keyword>
<comment type="caution">
    <text evidence="11">The sequence shown here is derived from an EMBL/GenBank/DDBJ whole genome shotgun (WGS) entry which is preliminary data.</text>
</comment>
<dbReference type="InterPro" id="IPR005123">
    <property type="entry name" value="Oxoglu/Fe-dep_dioxygenase_dom"/>
</dbReference>
<evidence type="ECO:0000256" key="6">
    <source>
        <dbReference type="ARBA" id="ARBA00023004"/>
    </source>
</evidence>
<dbReference type="InterPro" id="IPR004574">
    <property type="entry name" value="Alkb"/>
</dbReference>
<reference evidence="11" key="1">
    <citation type="submission" date="2021-03" db="EMBL/GenBank/DDBJ databases">
        <title>Comparative genomics and phylogenomic investigation of the class Geoglossomycetes provide insights into ecological specialization and systematics.</title>
        <authorList>
            <person name="Melie T."/>
            <person name="Pirro S."/>
            <person name="Miller A.N."/>
            <person name="Quandt A."/>
        </authorList>
    </citation>
    <scope>NUCLEOTIDE SEQUENCE</scope>
    <source>
        <strain evidence="11">GBOQ0MN5Z8</strain>
    </source>
</reference>
<gene>
    <name evidence="11" type="ORF">FGG08_000718</name>
</gene>
<feature type="binding site" evidence="9">
    <location>
        <position position="255"/>
    </location>
    <ligand>
        <name>Fe cation</name>
        <dbReference type="ChEBI" id="CHEBI:24875"/>
        <note>catalytic</note>
    </ligand>
</feature>
<evidence type="ECO:0000256" key="1">
    <source>
        <dbReference type="ARBA" id="ARBA00007879"/>
    </source>
</evidence>
<evidence type="ECO:0000256" key="3">
    <source>
        <dbReference type="ARBA" id="ARBA00022723"/>
    </source>
</evidence>
<dbReference type="InterPro" id="IPR027450">
    <property type="entry name" value="AlkB-like"/>
</dbReference>
<evidence type="ECO:0000256" key="2">
    <source>
        <dbReference type="ARBA" id="ARBA00012931"/>
    </source>
</evidence>
<accession>A0A9P8L5Y4</accession>
<evidence type="ECO:0000313" key="12">
    <source>
        <dbReference type="Proteomes" id="UP000698800"/>
    </source>
</evidence>
<comment type="similarity">
    <text evidence="1">Belongs to the alkB family.</text>
</comment>
<evidence type="ECO:0000256" key="7">
    <source>
        <dbReference type="ARBA" id="ARBA00023026"/>
    </source>
</evidence>
<comment type="catalytic activity">
    <reaction evidence="8">
        <text>an N(6)-methyladenosine in mRNA + 2-oxoglutarate + O2 = an adenosine in mRNA + formaldehyde + succinate + CO2</text>
        <dbReference type="Rhea" id="RHEA:49520"/>
        <dbReference type="Rhea" id="RHEA-COMP:12414"/>
        <dbReference type="Rhea" id="RHEA-COMP:12417"/>
        <dbReference type="ChEBI" id="CHEBI:15379"/>
        <dbReference type="ChEBI" id="CHEBI:16526"/>
        <dbReference type="ChEBI" id="CHEBI:16810"/>
        <dbReference type="ChEBI" id="CHEBI:16842"/>
        <dbReference type="ChEBI" id="CHEBI:30031"/>
        <dbReference type="ChEBI" id="CHEBI:74411"/>
        <dbReference type="ChEBI" id="CHEBI:74449"/>
        <dbReference type="EC" id="1.14.11.53"/>
    </reaction>
    <physiologicalReaction direction="left-to-right" evidence="8">
        <dbReference type="Rhea" id="RHEA:49521"/>
    </physiologicalReaction>
</comment>
<dbReference type="PANTHER" id="PTHR16557">
    <property type="entry name" value="ALKYLATED DNA REPAIR PROTEIN ALKB-RELATED"/>
    <property type="match status" value="1"/>
</dbReference>
<protein>
    <recommendedName>
        <fullName evidence="2">mRNA N(6)-methyladenine demethylase</fullName>
        <ecNumber evidence="2">1.14.11.53</ecNumber>
    </recommendedName>
</protein>
<dbReference type="EMBL" id="JAGHQL010000008">
    <property type="protein sequence ID" value="KAH0545264.1"/>
    <property type="molecule type" value="Genomic_DNA"/>
</dbReference>
<dbReference type="PANTHER" id="PTHR16557:SF2">
    <property type="entry name" value="NUCLEIC ACID DIOXYGENASE ALKBH1"/>
    <property type="match status" value="1"/>
</dbReference>
<dbReference type="GO" id="GO:0046872">
    <property type="term" value="F:metal ion binding"/>
    <property type="evidence" value="ECO:0007669"/>
    <property type="project" value="UniProtKB-KW"/>
</dbReference>
<dbReference type="GO" id="GO:0005634">
    <property type="term" value="C:nucleus"/>
    <property type="evidence" value="ECO:0007669"/>
    <property type="project" value="TreeGrafter"/>
</dbReference>
<dbReference type="AlphaFoldDB" id="A0A9P8L5Y4"/>
<dbReference type="FunFam" id="2.60.120.590:FF:000014">
    <property type="entry name" value="Oxidoreductase, 2OG-Fe(II) oxygenase family family"/>
    <property type="match status" value="1"/>
</dbReference>
<evidence type="ECO:0000256" key="9">
    <source>
        <dbReference type="PIRSR" id="PIRSR604574-2"/>
    </source>
</evidence>
<comment type="cofactor">
    <cofactor evidence="9">
        <name>Fe(2+)</name>
        <dbReference type="ChEBI" id="CHEBI:29033"/>
    </cofactor>
    <text evidence="9">Binds 1 Fe(2+) ion per subunit.</text>
</comment>
<evidence type="ECO:0000256" key="4">
    <source>
        <dbReference type="ARBA" id="ARBA00022964"/>
    </source>
</evidence>